<evidence type="ECO:0000313" key="1">
    <source>
        <dbReference type="EMBL" id="EFN79460.1"/>
    </source>
</evidence>
<sequence length="63" mass="7544">FSHLKAVVYLVLIDNEQQLLQRKEDGCRTTCNIPRMFERIRQSMMRRILNCIISRGGHYKHLL</sequence>
<feature type="non-terminal residue" evidence="1">
    <location>
        <position position="63"/>
    </location>
</feature>
<proteinExistence type="predicted"/>
<protein>
    <recommendedName>
        <fullName evidence="3">Mos1 transposase HTH domain-containing protein</fullName>
    </recommendedName>
</protein>
<name>E2BXX2_HARSA</name>
<accession>E2BXX2</accession>
<dbReference type="Proteomes" id="UP000008237">
    <property type="component" value="Unassembled WGS sequence"/>
</dbReference>
<keyword evidence="2" id="KW-1185">Reference proteome</keyword>
<evidence type="ECO:0008006" key="3">
    <source>
        <dbReference type="Google" id="ProtNLM"/>
    </source>
</evidence>
<evidence type="ECO:0000313" key="2">
    <source>
        <dbReference type="Proteomes" id="UP000008237"/>
    </source>
</evidence>
<dbReference type="OMA" id="DSCIIAG"/>
<feature type="non-terminal residue" evidence="1">
    <location>
        <position position="1"/>
    </location>
</feature>
<dbReference type="InParanoid" id="E2BXX2"/>
<reference evidence="1 2" key="1">
    <citation type="journal article" date="2010" name="Science">
        <title>Genomic comparison of the ants Camponotus floridanus and Harpegnathos saltator.</title>
        <authorList>
            <person name="Bonasio R."/>
            <person name="Zhang G."/>
            <person name="Ye C."/>
            <person name="Mutti N.S."/>
            <person name="Fang X."/>
            <person name="Qin N."/>
            <person name="Donahue G."/>
            <person name="Yang P."/>
            <person name="Li Q."/>
            <person name="Li C."/>
            <person name="Zhang P."/>
            <person name="Huang Z."/>
            <person name="Berger S.L."/>
            <person name="Reinberg D."/>
            <person name="Wang J."/>
            <person name="Liebig J."/>
        </authorList>
    </citation>
    <scope>NUCLEOTIDE SEQUENCE [LARGE SCALE GENOMIC DNA]</scope>
    <source>
        <strain evidence="1 2">R22 G/1</strain>
    </source>
</reference>
<organism evidence="2">
    <name type="scientific">Harpegnathos saltator</name>
    <name type="common">Jerdon's jumping ant</name>
    <dbReference type="NCBI Taxonomy" id="610380"/>
    <lineage>
        <taxon>Eukaryota</taxon>
        <taxon>Metazoa</taxon>
        <taxon>Ecdysozoa</taxon>
        <taxon>Arthropoda</taxon>
        <taxon>Hexapoda</taxon>
        <taxon>Insecta</taxon>
        <taxon>Pterygota</taxon>
        <taxon>Neoptera</taxon>
        <taxon>Endopterygota</taxon>
        <taxon>Hymenoptera</taxon>
        <taxon>Apocrita</taxon>
        <taxon>Aculeata</taxon>
        <taxon>Formicoidea</taxon>
        <taxon>Formicidae</taxon>
        <taxon>Ponerinae</taxon>
        <taxon>Ponerini</taxon>
        <taxon>Harpegnathos</taxon>
    </lineage>
</organism>
<dbReference type="EMBL" id="GL451335">
    <property type="protein sequence ID" value="EFN79460.1"/>
    <property type="molecule type" value="Genomic_DNA"/>
</dbReference>
<dbReference type="AlphaFoldDB" id="E2BXX2"/>
<gene>
    <name evidence="1" type="ORF">EAI_13954</name>
</gene>